<dbReference type="EnsemblBacteria" id="AAM72139">
    <property type="protein sequence ID" value="AAM72139"/>
    <property type="gene ID" value="CT0904"/>
</dbReference>
<dbReference type="HOGENOM" id="CLU_3249167_0_0_10"/>
<gene>
    <name evidence="1" type="ordered locus">CT0904</name>
</gene>
<dbReference type="KEGG" id="cte:CT0904"/>
<dbReference type="AlphaFoldDB" id="Q8KDZ0"/>
<organism evidence="1 2">
    <name type="scientific">Chlorobaculum tepidum (strain ATCC 49652 / DSM 12025 / NBRC 103806 / TLS)</name>
    <name type="common">Chlorobium tepidum</name>
    <dbReference type="NCBI Taxonomy" id="194439"/>
    <lineage>
        <taxon>Bacteria</taxon>
        <taxon>Pseudomonadati</taxon>
        <taxon>Chlorobiota</taxon>
        <taxon>Chlorobiia</taxon>
        <taxon>Chlorobiales</taxon>
        <taxon>Chlorobiaceae</taxon>
        <taxon>Chlorobaculum</taxon>
    </lineage>
</organism>
<dbReference type="Proteomes" id="UP000001007">
    <property type="component" value="Chromosome"/>
</dbReference>
<name>Q8KDZ0_CHLTE</name>
<dbReference type="EMBL" id="AE006470">
    <property type="protein sequence ID" value="AAM72139.1"/>
    <property type="molecule type" value="Genomic_DNA"/>
</dbReference>
<reference evidence="1 2" key="1">
    <citation type="journal article" date="2002" name="Proc. Natl. Acad. Sci. U.S.A.">
        <title>The complete genome sequence of Chlorobium tepidum TLS, a photosynthetic, anaerobic, green-sulfur bacterium.</title>
        <authorList>
            <person name="Eisen J.A."/>
            <person name="Nelson K.E."/>
            <person name="Paulsen I.T."/>
            <person name="Heidelberg J.F."/>
            <person name="Wu M."/>
            <person name="Dodson R.J."/>
            <person name="Deboy R."/>
            <person name="Gwinn M.L."/>
            <person name="Nelson W.C."/>
            <person name="Haft D.H."/>
            <person name="Hickey E.K."/>
            <person name="Peterson J.D."/>
            <person name="Durkin A.S."/>
            <person name="Kolonay J.L."/>
            <person name="Yang F."/>
            <person name="Holt I."/>
            <person name="Umayam L.A."/>
            <person name="Mason T."/>
            <person name="Brenner M."/>
            <person name="Shea T.P."/>
            <person name="Parksey D."/>
            <person name="Nierman W.C."/>
            <person name="Feldblyum T.V."/>
            <person name="Hansen C.L."/>
            <person name="Craven M.B."/>
            <person name="Radune D."/>
            <person name="Vamathevan J."/>
            <person name="Khouri H."/>
            <person name="White O."/>
            <person name="Gruber T.M."/>
            <person name="Ketchum K.A."/>
            <person name="Venter J.C."/>
            <person name="Tettelin H."/>
            <person name="Bryant D.A."/>
            <person name="Fraser C.M."/>
        </authorList>
    </citation>
    <scope>NUCLEOTIDE SEQUENCE [LARGE SCALE GENOMIC DNA]</scope>
    <source>
        <strain evidence="2">ATCC 49652 / DSM 12025 / NBRC 103806 / TLS</strain>
    </source>
</reference>
<sequence>MFFQFLLSMSLKKAGLARLLKVFNALTQQKCRAIAQEISAQV</sequence>
<keyword evidence="2" id="KW-1185">Reference proteome</keyword>
<proteinExistence type="predicted"/>
<protein>
    <submittedName>
        <fullName evidence="1">Uncharacterized protein</fullName>
    </submittedName>
</protein>
<evidence type="ECO:0000313" key="1">
    <source>
        <dbReference type="EMBL" id="AAM72139.1"/>
    </source>
</evidence>
<accession>Q8KDZ0</accession>
<evidence type="ECO:0000313" key="2">
    <source>
        <dbReference type="Proteomes" id="UP000001007"/>
    </source>
</evidence>